<dbReference type="InterPro" id="IPR015422">
    <property type="entry name" value="PyrdxlP-dep_Trfase_small"/>
</dbReference>
<comment type="similarity">
    <text evidence="1 5">Belongs to the class-III pyridoxal-phosphate-dependent aminotransferase family.</text>
</comment>
<dbReference type="PANTHER" id="PTHR43094:SF1">
    <property type="entry name" value="AMINOTRANSFERASE CLASS-III"/>
    <property type="match status" value="1"/>
</dbReference>
<dbReference type="InterPro" id="IPR005814">
    <property type="entry name" value="Aminotrans_3"/>
</dbReference>
<dbReference type="FunFam" id="3.40.640.10:FF:000014">
    <property type="entry name" value="Adenosylmethionine-8-amino-7-oxononanoate aminotransferase, probable"/>
    <property type="match status" value="1"/>
</dbReference>
<dbReference type="KEGG" id="bayd:BSPP4475_09765"/>
<dbReference type="GO" id="GO:0008483">
    <property type="term" value="F:transaminase activity"/>
    <property type="evidence" value="ECO:0007669"/>
    <property type="project" value="UniProtKB-KW"/>
</dbReference>
<keyword evidence="4 5" id="KW-0663">Pyridoxal phosphate</keyword>
<accession>A0AA48RCA3</accession>
<dbReference type="PROSITE" id="PS00600">
    <property type="entry name" value="AA_TRANSFER_CLASS_3"/>
    <property type="match status" value="1"/>
</dbReference>
<dbReference type="PANTHER" id="PTHR43094">
    <property type="entry name" value="AMINOTRANSFERASE"/>
    <property type="match status" value="1"/>
</dbReference>
<evidence type="ECO:0000313" key="7">
    <source>
        <dbReference type="EMBL" id="CAJ1002605.1"/>
    </source>
</evidence>
<keyword evidence="6" id="KW-0175">Coiled coil</keyword>
<dbReference type="RefSeq" id="WP_171566755.1">
    <property type="nucleotide sequence ID" value="NZ_JAUSVZ010000005.1"/>
</dbReference>
<dbReference type="InterPro" id="IPR015424">
    <property type="entry name" value="PyrdxlP-dep_Trfase"/>
</dbReference>
<keyword evidence="2 7" id="KW-0032">Aminotransferase</keyword>
<dbReference type="CDD" id="cd00610">
    <property type="entry name" value="OAT_like"/>
    <property type="match status" value="1"/>
</dbReference>
<dbReference type="Pfam" id="PF00202">
    <property type="entry name" value="Aminotran_3"/>
    <property type="match status" value="1"/>
</dbReference>
<sequence>MTQEQRTQILDKEELLAKDRAHMWHHMSPYNPNPMIVTGASGSWVTDIDGNRYLDGMSGLWCVNIGYGREELAQAAYEQLKSLAYFPLTQSHVPAIKLSEKVSEWLGGEYRVFFSNSGSEANEVAFKIARQYHHQNGQPGRYKFISRHRAYHGNTMGALAATGQSIRKHKYEPLAPGFLHVSPPYCYRCPFGKSYGSCSLECAQVYDEVINWEGAETVAGVIMEPVITGGGVIVPPPEYLPKVREICDKYGVLLIVDEVICGFGRSGRKFGHQNFGVKPDIVTMAKGITSAYLPLSATAVRADIADKFNEQGVNLHFRHVNTFGGNPAACAVALKNLEIMEEEKLIEKAERLGVELREKLAFLENHPHVGDIRSFGFLMGIEMVENRDTKEPAAPDKLTRVIAACKQRGLIIGRNGDTVPGYNNILTLSPPFSTTSDDLDFIARVLREAFEELA</sequence>
<name>A0AA48RCA3_9BACL</name>
<keyword evidence="3" id="KW-0808">Transferase</keyword>
<dbReference type="Gene3D" id="3.40.640.10">
    <property type="entry name" value="Type I PLP-dependent aspartate aminotransferase-like (Major domain)"/>
    <property type="match status" value="1"/>
</dbReference>
<evidence type="ECO:0000313" key="8">
    <source>
        <dbReference type="Proteomes" id="UP001189619"/>
    </source>
</evidence>
<proteinExistence type="inferred from homology"/>
<feature type="coiled-coil region" evidence="6">
    <location>
        <begin position="332"/>
        <end position="366"/>
    </location>
</feature>
<dbReference type="Gene3D" id="3.90.1150.10">
    <property type="entry name" value="Aspartate Aminotransferase, domain 1"/>
    <property type="match status" value="1"/>
</dbReference>
<dbReference type="SUPFAM" id="SSF53383">
    <property type="entry name" value="PLP-dependent transferases"/>
    <property type="match status" value="1"/>
</dbReference>
<evidence type="ECO:0000256" key="3">
    <source>
        <dbReference type="ARBA" id="ARBA00022679"/>
    </source>
</evidence>
<protein>
    <submittedName>
        <fullName evidence="7">Aminotransferase</fullName>
    </submittedName>
</protein>
<evidence type="ECO:0000256" key="1">
    <source>
        <dbReference type="ARBA" id="ARBA00008954"/>
    </source>
</evidence>
<evidence type="ECO:0000256" key="5">
    <source>
        <dbReference type="RuleBase" id="RU003560"/>
    </source>
</evidence>
<keyword evidence="8" id="KW-1185">Reference proteome</keyword>
<dbReference type="InterPro" id="IPR049704">
    <property type="entry name" value="Aminotrans_3_PPA_site"/>
</dbReference>
<dbReference type="EMBL" id="OY569118">
    <property type="protein sequence ID" value="CAJ1002605.1"/>
    <property type="molecule type" value="Genomic_DNA"/>
</dbReference>
<dbReference type="Proteomes" id="UP001189619">
    <property type="component" value="Chromosome"/>
</dbReference>
<dbReference type="NCBIfam" id="NF005812">
    <property type="entry name" value="PRK07678.1"/>
    <property type="match status" value="1"/>
</dbReference>
<evidence type="ECO:0000256" key="6">
    <source>
        <dbReference type="SAM" id="Coils"/>
    </source>
</evidence>
<dbReference type="InterPro" id="IPR015421">
    <property type="entry name" value="PyrdxlP-dep_Trfase_major"/>
</dbReference>
<organism evidence="7 8">
    <name type="scientific">Brevibacillus aydinogluensis</name>
    <dbReference type="NCBI Taxonomy" id="927786"/>
    <lineage>
        <taxon>Bacteria</taxon>
        <taxon>Bacillati</taxon>
        <taxon>Bacillota</taxon>
        <taxon>Bacilli</taxon>
        <taxon>Bacillales</taxon>
        <taxon>Paenibacillaceae</taxon>
        <taxon>Brevibacillus</taxon>
    </lineage>
</organism>
<gene>
    <name evidence="7" type="ORF">BSPP4475_09765</name>
</gene>
<dbReference type="AlphaFoldDB" id="A0AA48RCA3"/>
<evidence type="ECO:0000256" key="2">
    <source>
        <dbReference type="ARBA" id="ARBA00022576"/>
    </source>
</evidence>
<dbReference type="GO" id="GO:0030170">
    <property type="term" value="F:pyridoxal phosphate binding"/>
    <property type="evidence" value="ECO:0007669"/>
    <property type="project" value="InterPro"/>
</dbReference>
<reference evidence="7" key="1">
    <citation type="submission" date="2023-07" db="EMBL/GenBank/DDBJ databases">
        <authorList>
            <person name="Ivanov I."/>
            <person name="Teneva D."/>
            <person name="Stoikov I."/>
        </authorList>
    </citation>
    <scope>NUCLEOTIDE SEQUENCE</scope>
    <source>
        <strain evidence="7">4475</strain>
    </source>
</reference>
<evidence type="ECO:0000256" key="4">
    <source>
        <dbReference type="ARBA" id="ARBA00022898"/>
    </source>
</evidence>